<dbReference type="Bgee" id="ENSELUG00000016539">
    <property type="expression patterns" value="Expressed in spleen and 15 other cell types or tissues"/>
</dbReference>
<evidence type="ECO:0000313" key="14">
    <source>
        <dbReference type="Proteomes" id="UP000265140"/>
    </source>
</evidence>
<reference evidence="13" key="4">
    <citation type="submission" date="2025-09" db="UniProtKB">
        <authorList>
            <consortium name="Ensembl"/>
        </authorList>
    </citation>
    <scope>IDENTIFICATION</scope>
</reference>
<dbReference type="PANTHER" id="PTHR31981">
    <property type="entry name" value="GLYCOSYLATED LYSOSOMAL MEMBRANE PROTEIN"/>
    <property type="match status" value="1"/>
</dbReference>
<evidence type="ECO:0000256" key="1">
    <source>
        <dbReference type="ARBA" id="ARBA00010599"/>
    </source>
</evidence>
<evidence type="ECO:0000256" key="8">
    <source>
        <dbReference type="ARBA" id="ARBA00024176"/>
    </source>
</evidence>
<keyword evidence="7" id="KW-0458">Lysosome</keyword>
<accession>A0A3P9A7Q5</accession>
<evidence type="ECO:0000256" key="12">
    <source>
        <dbReference type="SAM" id="SignalP"/>
    </source>
</evidence>
<dbReference type="PANTHER" id="PTHR31981:SF1">
    <property type="entry name" value="GLYCOSYLATED LYSOSOMAL MEMBRANE PROTEIN"/>
    <property type="match status" value="1"/>
</dbReference>
<evidence type="ECO:0000256" key="7">
    <source>
        <dbReference type="ARBA" id="ARBA00023228"/>
    </source>
</evidence>
<comment type="subcellular location">
    <subcellularLocation>
        <location evidence="9">Lysosome membrane</location>
        <topology evidence="9">Single-pass type I membrane protein</topology>
        <orientation evidence="9">Lumenal side</orientation>
    </subcellularLocation>
</comment>
<evidence type="ECO:0000256" key="2">
    <source>
        <dbReference type="ARBA" id="ARBA00022692"/>
    </source>
</evidence>
<evidence type="ECO:0000256" key="11">
    <source>
        <dbReference type="SAM" id="Phobius"/>
    </source>
</evidence>
<dbReference type="Proteomes" id="UP000265140">
    <property type="component" value="Chromosome 10"/>
</dbReference>
<evidence type="ECO:0000256" key="5">
    <source>
        <dbReference type="ARBA" id="ARBA00023136"/>
    </source>
</evidence>
<keyword evidence="14" id="KW-1185">Reference proteome</keyword>
<keyword evidence="2 11" id="KW-0812">Transmembrane</keyword>
<dbReference type="GeneID" id="105012687"/>
<evidence type="ECO:0000313" key="13">
    <source>
        <dbReference type="Ensembl" id="ENSELUP00000037043.2"/>
    </source>
</evidence>
<proteinExistence type="inferred from homology"/>
<dbReference type="RefSeq" id="XP_010871997.2">
    <property type="nucleotide sequence ID" value="XM_010873695.3"/>
</dbReference>
<feature type="signal peptide" evidence="12">
    <location>
        <begin position="1"/>
        <end position="24"/>
    </location>
</feature>
<keyword evidence="6" id="KW-0325">Glycoprotein</keyword>
<dbReference type="InterPro" id="IPR029382">
    <property type="entry name" value="NCU-G1"/>
</dbReference>
<reference evidence="13" key="3">
    <citation type="submission" date="2025-08" db="UniProtKB">
        <authorList>
            <consortium name="Ensembl"/>
        </authorList>
    </citation>
    <scope>IDENTIFICATION</scope>
</reference>
<evidence type="ECO:0000256" key="9">
    <source>
        <dbReference type="ARBA" id="ARBA00024189"/>
    </source>
</evidence>
<name>A0A3P9A7Q5_ESOLU</name>
<keyword evidence="5 11" id="KW-0472">Membrane</keyword>
<protein>
    <recommendedName>
        <fullName evidence="15">Glycosylated lysosomal membrane protein</fullName>
    </recommendedName>
</protein>
<comment type="similarity">
    <text evidence="1">Belongs to the GLMP family.</text>
</comment>
<keyword evidence="3 12" id="KW-0732">Signal</keyword>
<organism evidence="13 14">
    <name type="scientific">Esox lucius</name>
    <name type="common">Northern pike</name>
    <dbReference type="NCBI Taxonomy" id="8010"/>
    <lineage>
        <taxon>Eukaryota</taxon>
        <taxon>Metazoa</taxon>
        <taxon>Chordata</taxon>
        <taxon>Craniata</taxon>
        <taxon>Vertebrata</taxon>
        <taxon>Euteleostomi</taxon>
        <taxon>Actinopterygii</taxon>
        <taxon>Neopterygii</taxon>
        <taxon>Teleostei</taxon>
        <taxon>Protacanthopterygii</taxon>
        <taxon>Esociformes</taxon>
        <taxon>Esocidae</taxon>
        <taxon>Esox</taxon>
    </lineage>
</organism>
<feature type="chain" id="PRO_5044275463" description="Glycosylated lysosomal membrane protein" evidence="12">
    <location>
        <begin position="25"/>
        <end position="411"/>
    </location>
</feature>
<dbReference type="GeneTree" id="ENSGT00390000005131"/>
<gene>
    <name evidence="13" type="primary">GLMP</name>
</gene>
<dbReference type="AlphaFoldDB" id="A0A3P9A7Q5"/>
<evidence type="ECO:0000256" key="10">
    <source>
        <dbReference type="ARBA" id="ARBA00044960"/>
    </source>
</evidence>
<evidence type="ECO:0008006" key="15">
    <source>
        <dbReference type="Google" id="ProtNLM"/>
    </source>
</evidence>
<reference evidence="14" key="1">
    <citation type="journal article" date="2014" name="PLoS ONE">
        <title>The genome and linkage map of the northern pike (Esox lucius): conserved synteny revealed between the salmonid sister group and the Neoteleostei.</title>
        <authorList>
            <person name="Rondeau E.B."/>
            <person name="Minkley D.R."/>
            <person name="Leong J.S."/>
            <person name="Messmer A.M."/>
            <person name="Jantzen J.R."/>
            <person name="von Schalburg K.R."/>
            <person name="Lemon C."/>
            <person name="Bird N.H."/>
            <person name="Koop B.F."/>
        </authorList>
    </citation>
    <scope>NUCLEOTIDE SEQUENCE</scope>
</reference>
<comment type="function">
    <text evidence="8">Required to protect lysosomal transporter MFSD1 from lysosomal proteolysis and for MFSD1 lysosomal localization.</text>
</comment>
<evidence type="ECO:0000256" key="4">
    <source>
        <dbReference type="ARBA" id="ARBA00022989"/>
    </source>
</evidence>
<dbReference type="Ensembl" id="ENSELUT00000039911.3">
    <property type="protein sequence ID" value="ENSELUP00000037043.2"/>
    <property type="gene ID" value="ENSELUG00000016539.3"/>
</dbReference>
<sequence>MMAAKMFTIHFYVTFLLFTIRVSSSFIDYGENYRRNVSLELNPGLNSSLTPPPLGVGLIHVRALGQNDTLHYLFCSLGAPALLLVHTNSTSSKVEVDWPVFLSANASGSLRVTPESTVLHRNALIFTRLWEYSDVNDTAEPELLPFSSFFQPYELQNFTWGDLRKKLDPTAHTALLCGGDSSESFSNGSLCLKFSAFGSVGREKGWPSLLHNANSSQVRVWLDGVTPRSNRSRFSLELQSVGSTNPLTRVNVLQSIDDEYTPSIFKVAQWVSSPGNSSSPILSYAQWKPVAYRKASPVFEDATPCHHSTPVAIAQRPPSGLVLAYFGEGRQTTGLNITFSIAGDPFYNTTNYLSWTVLVGLGSPPVDSFSPLVLAIMAVGLGTPLLIILIGVVCVCVRKNRTQVQVYQPIN</sequence>
<evidence type="ECO:0000256" key="3">
    <source>
        <dbReference type="ARBA" id="ARBA00022729"/>
    </source>
</evidence>
<reference evidence="13" key="2">
    <citation type="submission" date="2020-02" db="EMBL/GenBank/DDBJ databases">
        <title>Esox lucius (northern pike) genome, fEsoLuc1, primary haplotype.</title>
        <authorList>
            <person name="Myers G."/>
            <person name="Karagic N."/>
            <person name="Meyer A."/>
            <person name="Pippel M."/>
            <person name="Reichard M."/>
            <person name="Winkler S."/>
            <person name="Tracey A."/>
            <person name="Sims Y."/>
            <person name="Howe K."/>
            <person name="Rhie A."/>
            <person name="Formenti G."/>
            <person name="Durbin R."/>
            <person name="Fedrigo O."/>
            <person name="Jarvis E.D."/>
        </authorList>
    </citation>
    <scope>NUCLEOTIDE SEQUENCE [LARGE SCALE GENOMIC DNA]</scope>
</reference>
<dbReference type="GO" id="GO:0005765">
    <property type="term" value="C:lysosomal membrane"/>
    <property type="evidence" value="ECO:0007669"/>
    <property type="project" value="UniProtKB-SubCell"/>
</dbReference>
<evidence type="ECO:0000256" key="6">
    <source>
        <dbReference type="ARBA" id="ARBA00023180"/>
    </source>
</evidence>
<keyword evidence="4 11" id="KW-1133">Transmembrane helix</keyword>
<feature type="transmembrane region" description="Helical" evidence="11">
    <location>
        <begin position="372"/>
        <end position="397"/>
    </location>
</feature>
<comment type="subunit">
    <text evidence="10">Interacts (via lumenal domain) with lysosomal protein MFSD1; the interaction starts while both proteins are still in the endoplasmic reticulum and is required for stabilization of MFSD1 in lysosomes but has no direct effect on its targeting to lysosomes or transporter activity.</text>
</comment>
<dbReference type="Pfam" id="PF15065">
    <property type="entry name" value="NCU-G1"/>
    <property type="match status" value="1"/>
</dbReference>